<accession>F0EWK2</accession>
<comment type="caution">
    <text evidence="1">The sequence shown here is derived from an EMBL/GenBank/DDBJ whole genome shotgun (WGS) entry which is preliminary data.</text>
</comment>
<gene>
    <name evidence="1" type="ORF">HMPREF9098_0238</name>
</gene>
<reference evidence="1 2" key="1">
    <citation type="submission" date="2011-01" db="EMBL/GenBank/DDBJ databases">
        <authorList>
            <person name="Muzny D."/>
            <person name="Qin X."/>
            <person name="Deng J."/>
            <person name="Jiang H."/>
            <person name="Liu Y."/>
            <person name="Qu J."/>
            <person name="Song X.-Z."/>
            <person name="Zhang L."/>
            <person name="Thornton R."/>
            <person name="Coyle M."/>
            <person name="Francisco L."/>
            <person name="Jackson L."/>
            <person name="Javaid M."/>
            <person name="Korchina V."/>
            <person name="Kovar C."/>
            <person name="Mata R."/>
            <person name="Mathew T."/>
            <person name="Ngo R."/>
            <person name="Nguyen L."/>
            <person name="Nguyen N."/>
            <person name="Okwuonu G."/>
            <person name="Ongeri F."/>
            <person name="Pham C."/>
            <person name="Simmons D."/>
            <person name="Wilczek-Boney K."/>
            <person name="Hale W."/>
            <person name="Jakkamsetti A."/>
            <person name="Pham P."/>
            <person name="Ruth R."/>
            <person name="San Lucas F."/>
            <person name="Warren J."/>
            <person name="Zhang J."/>
            <person name="Zhao Z."/>
            <person name="Zhou C."/>
            <person name="Zhu D."/>
            <person name="Lee S."/>
            <person name="Bess C."/>
            <person name="Blankenburg K."/>
            <person name="Forbes L."/>
            <person name="Fu Q."/>
            <person name="Gubbala S."/>
            <person name="Hirani K."/>
            <person name="Jayaseelan J.C."/>
            <person name="Lara F."/>
            <person name="Munidasa M."/>
            <person name="Palculict T."/>
            <person name="Patil S."/>
            <person name="Pu L.-L."/>
            <person name="Saada N."/>
            <person name="Tang L."/>
            <person name="Weissenberger G."/>
            <person name="Zhu Y."/>
            <person name="Hemphill L."/>
            <person name="Shang Y."/>
            <person name="Youmans B."/>
            <person name="Ayvaz T."/>
            <person name="Ross M."/>
            <person name="Santibanez J."/>
            <person name="Aqrawi P."/>
            <person name="Gross S."/>
            <person name="Joshi V."/>
            <person name="Fowler G."/>
            <person name="Nazareth L."/>
            <person name="Reid J."/>
            <person name="Worley K."/>
            <person name="Petrosino J."/>
            <person name="Highlander S."/>
            <person name="Gibbs R."/>
        </authorList>
    </citation>
    <scope>NUCLEOTIDE SEQUENCE [LARGE SCALE GENOMIC DNA]</scope>
    <source>
        <strain evidence="1 2">ATCC 33394</strain>
    </source>
</reference>
<proteinExistence type="predicted"/>
<dbReference type="Proteomes" id="UP000004088">
    <property type="component" value="Unassembled WGS sequence"/>
</dbReference>
<name>F0EWK2_9NEIS</name>
<evidence type="ECO:0000313" key="1">
    <source>
        <dbReference type="EMBL" id="EGC18089.1"/>
    </source>
</evidence>
<sequence>MFIEFGMQCGFKTDKRFEQYHTLLNKIFNSDKNKPCIHFKTLHEFSIMFRVAGGEIDFDGGEGPEFLKKARNRPVYTIDLVISEKKWPEKTETELREYVAQGVRDCFALLRDKAVKAGEVKDVAKLDTDFEQGMAQFSTLPLPELPKY</sequence>
<dbReference type="STRING" id="888741.HMPREF9098_0238"/>
<dbReference type="HOGENOM" id="CLU_1756411_0_0_4"/>
<evidence type="ECO:0000313" key="2">
    <source>
        <dbReference type="Proteomes" id="UP000004088"/>
    </source>
</evidence>
<dbReference type="AlphaFoldDB" id="F0EWK2"/>
<protein>
    <submittedName>
        <fullName evidence="1">Uncharacterized protein</fullName>
    </submittedName>
</protein>
<dbReference type="EMBL" id="AEWV01000006">
    <property type="protein sequence ID" value="EGC18089.1"/>
    <property type="molecule type" value="Genomic_DNA"/>
</dbReference>
<dbReference type="RefSeq" id="WP_003781127.1">
    <property type="nucleotide sequence ID" value="NZ_GL870929.1"/>
</dbReference>
<organism evidence="1 2">
    <name type="scientific">Kingella denitrificans ATCC 33394</name>
    <dbReference type="NCBI Taxonomy" id="888741"/>
    <lineage>
        <taxon>Bacteria</taxon>
        <taxon>Pseudomonadati</taxon>
        <taxon>Pseudomonadota</taxon>
        <taxon>Betaproteobacteria</taxon>
        <taxon>Neisseriales</taxon>
        <taxon>Neisseriaceae</taxon>
        <taxon>Kingella</taxon>
    </lineage>
</organism>
<keyword evidence="2" id="KW-1185">Reference proteome</keyword>